<organism evidence="11 12">
    <name type="scientific">Rattus norvegicus</name>
    <name type="common">Rat</name>
    <dbReference type="NCBI Taxonomy" id="10116"/>
    <lineage>
        <taxon>Eukaryota</taxon>
        <taxon>Metazoa</taxon>
        <taxon>Chordata</taxon>
        <taxon>Craniata</taxon>
        <taxon>Vertebrata</taxon>
        <taxon>Euteleostomi</taxon>
        <taxon>Mammalia</taxon>
        <taxon>Eutheria</taxon>
        <taxon>Euarchontoglires</taxon>
        <taxon>Glires</taxon>
        <taxon>Rodentia</taxon>
        <taxon>Myomorpha</taxon>
        <taxon>Muroidea</taxon>
        <taxon>Muridae</taxon>
        <taxon>Murinae</taxon>
        <taxon>Rattus</taxon>
    </lineage>
</organism>
<dbReference type="InterPro" id="IPR011011">
    <property type="entry name" value="Znf_FYVE_PHD"/>
</dbReference>
<keyword evidence="7" id="KW-0539">Nucleus</keyword>
<dbReference type="InterPro" id="IPR002999">
    <property type="entry name" value="Tudor"/>
</dbReference>
<evidence type="ECO:0000256" key="4">
    <source>
        <dbReference type="ARBA" id="ARBA00022737"/>
    </source>
</evidence>
<dbReference type="RGD" id="1560141">
    <property type="gene designation" value="Phf20l1"/>
</dbReference>
<dbReference type="SMART" id="SM00743">
    <property type="entry name" value="Agenet"/>
    <property type="match status" value="2"/>
</dbReference>
<dbReference type="InterPro" id="IPR043449">
    <property type="entry name" value="PHF20-like"/>
</dbReference>
<keyword evidence="3" id="KW-0479">Metal-binding</keyword>
<dbReference type="GO" id="GO:0005654">
    <property type="term" value="C:nucleoplasm"/>
    <property type="evidence" value="ECO:0007669"/>
    <property type="project" value="UniProtKB-ARBA"/>
</dbReference>
<dbReference type="GO" id="GO:0008270">
    <property type="term" value="F:zinc ion binding"/>
    <property type="evidence" value="ECO:0007669"/>
    <property type="project" value="UniProtKB-KW"/>
</dbReference>
<dbReference type="Pfam" id="PF18104">
    <property type="entry name" value="Tudor_2"/>
    <property type="match status" value="1"/>
</dbReference>
<feature type="compositionally biased region" description="Polar residues" evidence="8">
    <location>
        <begin position="834"/>
        <end position="853"/>
    </location>
</feature>
<dbReference type="SUPFAM" id="SSF57903">
    <property type="entry name" value="FYVE/PHD zinc finger"/>
    <property type="match status" value="1"/>
</dbReference>
<feature type="domain" description="Tudor" evidence="9">
    <location>
        <begin position="11"/>
        <end position="71"/>
    </location>
</feature>
<proteinExistence type="predicted"/>
<dbReference type="PROSITE" id="PS01359">
    <property type="entry name" value="ZF_PHD_1"/>
    <property type="match status" value="1"/>
</dbReference>
<feature type="compositionally biased region" description="Polar residues" evidence="8">
    <location>
        <begin position="418"/>
        <end position="428"/>
    </location>
</feature>
<reference evidence="11" key="3">
    <citation type="submission" date="2025-09" db="UniProtKB">
        <authorList>
            <consortium name="Ensembl"/>
        </authorList>
    </citation>
    <scope>IDENTIFICATION</scope>
    <source>
        <strain evidence="11">Brown Norway</strain>
    </source>
</reference>
<feature type="compositionally biased region" description="Basic residues" evidence="8">
    <location>
        <begin position="541"/>
        <end position="554"/>
    </location>
</feature>
<dbReference type="Ensembl" id="ENSRNOT00000093254.3">
    <property type="protein sequence ID" value="ENSRNOP00000076201.2"/>
    <property type="gene ID" value="ENSRNOG00000005486.10"/>
</dbReference>
<dbReference type="ExpressionAtlas" id="A0A1W2Q6A4">
    <property type="expression patterns" value="baseline and differential"/>
</dbReference>
<feature type="compositionally biased region" description="Polar residues" evidence="8">
    <location>
        <begin position="290"/>
        <end position="321"/>
    </location>
</feature>
<dbReference type="CDD" id="cd20104">
    <property type="entry name" value="MBT_PHF20L1-like"/>
    <property type="match status" value="1"/>
</dbReference>
<evidence type="ECO:0000259" key="9">
    <source>
        <dbReference type="SMART" id="SM00333"/>
    </source>
</evidence>
<keyword evidence="4" id="KW-0677">Repeat</keyword>
<feature type="domain" description="Agenet" evidence="10">
    <location>
        <begin position="85"/>
        <end position="141"/>
    </location>
</feature>
<feature type="compositionally biased region" description="Polar residues" evidence="8">
    <location>
        <begin position="455"/>
        <end position="464"/>
    </location>
</feature>
<dbReference type="RefSeq" id="XP_063119616.1">
    <property type="nucleotide sequence ID" value="XM_063263546.1"/>
</dbReference>
<protein>
    <recommendedName>
        <fullName evidence="2">PHD finger protein 20-like protein 1</fullName>
    </recommendedName>
</protein>
<gene>
    <name evidence="11 13" type="primary">Phf20l1</name>
</gene>
<evidence type="ECO:0000256" key="1">
    <source>
        <dbReference type="ARBA" id="ARBA00004123"/>
    </source>
</evidence>
<dbReference type="InterPro" id="IPR047405">
    <property type="entry name" value="Tudor_PHF20L1"/>
</dbReference>
<dbReference type="InterPro" id="IPR014002">
    <property type="entry name" value="Agenet_dom_plant"/>
</dbReference>
<dbReference type="CDD" id="cd20454">
    <property type="entry name" value="Tudor_PHF20L1"/>
    <property type="match status" value="1"/>
</dbReference>
<keyword evidence="6" id="KW-0862">Zinc</keyword>
<dbReference type="FunFam" id="2.30.30.140:FF:000049">
    <property type="entry name" value="PHD finger protein 20 (Predicted)"/>
    <property type="match status" value="1"/>
</dbReference>
<dbReference type="CDD" id="cd15633">
    <property type="entry name" value="PHD_PHF20L1"/>
    <property type="match status" value="1"/>
</dbReference>
<feature type="compositionally biased region" description="Basic residues" evidence="8">
    <location>
        <begin position="379"/>
        <end position="390"/>
    </location>
</feature>
<feature type="region of interest" description="Disordered" evidence="8">
    <location>
        <begin position="364"/>
        <end position="430"/>
    </location>
</feature>
<evidence type="ECO:0000313" key="13">
    <source>
        <dbReference type="RGD" id="1560141"/>
    </source>
</evidence>
<evidence type="ECO:0000259" key="10">
    <source>
        <dbReference type="SMART" id="SM00743"/>
    </source>
</evidence>
<name>A0A1W2Q6A4_RAT</name>
<dbReference type="GeneID" id="314964"/>
<feature type="region of interest" description="Disordered" evidence="8">
    <location>
        <begin position="157"/>
        <end position="180"/>
    </location>
</feature>
<dbReference type="SMART" id="SM00333">
    <property type="entry name" value="TUDOR"/>
    <property type="match status" value="2"/>
</dbReference>
<feature type="domain" description="Tudor" evidence="9">
    <location>
        <begin position="85"/>
        <end position="141"/>
    </location>
</feature>
<feature type="region of interest" description="Disordered" evidence="8">
    <location>
        <begin position="284"/>
        <end position="342"/>
    </location>
</feature>
<dbReference type="PANTHER" id="PTHR15856">
    <property type="entry name" value="PHD FINGER PROTEIN 20-RELATED"/>
    <property type="match status" value="1"/>
</dbReference>
<dbReference type="Bgee" id="ENSRNOG00000005486">
    <property type="expression patterns" value="Expressed in quadriceps femoris and 18 other cell types or tissues"/>
</dbReference>
<dbReference type="Gene3D" id="2.30.30.140">
    <property type="match status" value="2"/>
</dbReference>
<evidence type="ECO:0000313" key="11">
    <source>
        <dbReference type="Ensembl" id="ENSRNOP00000076201.2"/>
    </source>
</evidence>
<evidence type="ECO:0000256" key="6">
    <source>
        <dbReference type="ARBA" id="ARBA00022833"/>
    </source>
</evidence>
<dbReference type="InterPro" id="IPR019786">
    <property type="entry name" value="Zinc_finger_PHD-type_CS"/>
</dbReference>
<feature type="compositionally biased region" description="Basic and acidic residues" evidence="8">
    <location>
        <begin position="514"/>
        <end position="540"/>
    </location>
</feature>
<evidence type="ECO:0000256" key="8">
    <source>
        <dbReference type="SAM" id="MobiDB-lite"/>
    </source>
</evidence>
<keyword evidence="5" id="KW-0863">Zinc-finger</keyword>
<feature type="domain" description="Agenet" evidence="10">
    <location>
        <begin position="11"/>
        <end position="73"/>
    </location>
</feature>
<dbReference type="CTD" id="51105"/>
<dbReference type="Pfam" id="PF20826">
    <property type="entry name" value="PHD_5"/>
    <property type="match status" value="1"/>
</dbReference>
<dbReference type="VEuPathDB" id="HostDB:ENSRNOG00000005486"/>
<dbReference type="PANTHER" id="PTHR15856:SF26">
    <property type="entry name" value="PHD FINGER PROTEIN 20-LIKE PROTEIN 1"/>
    <property type="match status" value="1"/>
</dbReference>
<dbReference type="GeneTree" id="ENSGT00940000156215"/>
<reference evidence="11" key="1">
    <citation type="submission" date="2024-01" db="EMBL/GenBank/DDBJ databases">
        <title>GRCr8: a new rat reference genome assembly contstructed from accurate long reads and long range scaffolding.</title>
        <authorList>
            <person name="Doris P.A."/>
            <person name="Kalbfleisch T."/>
            <person name="Li K."/>
            <person name="Howe K."/>
            <person name="Wood J."/>
        </authorList>
    </citation>
    <scope>NUCLEOTIDE SEQUENCE [LARGE SCALE GENOMIC DNA]</scope>
    <source>
        <strain evidence="11">Brown Norway</strain>
    </source>
</reference>
<evidence type="ECO:0000256" key="3">
    <source>
        <dbReference type="ARBA" id="ARBA00022723"/>
    </source>
</evidence>
<dbReference type="InterPro" id="IPR013083">
    <property type="entry name" value="Znf_RING/FYVE/PHD"/>
</dbReference>
<keyword evidence="12" id="KW-1185">Reference proteome</keyword>
<sequence length="990" mass="111440">MSKKPPNRPGITFEIGARLEALDYLQKWYPSRIEKIDYEEGKMLVHFERWSHRYDEWIYWDSNRLRPLERPSLRKEGLKDEEDLFDFKAGEEVLARWTDCRYYPAKIEAINKEGTFTVQFYDGVIRCLKRMHIKAMPEDAKGQDWIALVKAAAAAAAKNKTGSKPRTSANSNKEKERDGGKWFKVPSKKAETSTCIVTAEIEKKEELPTSSEPFVGLHIDSVPKIVFPQPESTLTNKRKNNQGNSFQAKRARLNKITGLLASKAVGVDGAEKKEDCSATAPVLEQAISPKPQSQKKNEAVISSSANTQKPALLSSTLSSGKARSKKCKHESGESSGCIKAPKSPLAPELIQAKDLTLVSQLSSVINKTSSPQPVNPPRPCKHSERRRRSQRLATLPMPDDSLEKLSSSSSATDGKVFSISSQNQQESSVPEVPAIAYVPLQKLGPCLPLDLSCGSEVTGSQAPDSSYPGGECPREEKEETPLFANPTSKVVSDVKGAAAATGILKTEKKVKLEEKTSTAFGKRKEKDKERKEKRDKDHYKPKQKKKKKKKKKSKQHDYSDYEDSSLDFLERCSSPLTRSSGSSLAPRSTFTEKTTTYQYPRAILSVDLSGENLSDVEFLDDSSTESLLLSGDEYNQDFDSTNFEESQDEDDALNEIVRCICELDEENGFMIQCEECLCWQHSVCMGLLEDSIPEQYICYICRDPPGQRWNAKYRYDKEWLNNGRMYGLSFVKENYSHLNAKKIVSTHHLLADVYGITEVLHGLQLKIGILKNKHHPDLRLWAYSGKRKDQDQVVAGAERKVILQDTANSEGRKYVQNHKEPPLKMEETYITSEHSYQKPQSFSQDCHSLTDPGSSDDDDVSSFEEDGELHVADNSHLLYSVKERGVSEKNPASENKVFVYNDKKGMEGPGDAHLQWQLNLLTHIENVQNEVTSRMDLIEKEVDVLESWLDFTGELEPPDPLARLPQLKRHIKQLLLDMGKVQQIATLCSV</sequence>
<dbReference type="Pfam" id="PF16660">
    <property type="entry name" value="PHD20L1_u1"/>
    <property type="match status" value="1"/>
</dbReference>
<feature type="region of interest" description="Disordered" evidence="8">
    <location>
        <begin position="453"/>
        <end position="488"/>
    </location>
</feature>
<dbReference type="GO" id="GO:0006325">
    <property type="term" value="P:chromatin organization"/>
    <property type="evidence" value="ECO:0007669"/>
    <property type="project" value="UniProtKB-ARBA"/>
</dbReference>
<comment type="subcellular location">
    <subcellularLocation>
        <location evidence="1">Nucleus</location>
    </subcellularLocation>
</comment>
<dbReference type="SUPFAM" id="SSF63748">
    <property type="entry name" value="Tudor/PWWP/MBT"/>
    <property type="match status" value="2"/>
</dbReference>
<feature type="region of interest" description="Disordered" evidence="8">
    <location>
        <begin position="834"/>
        <end position="864"/>
    </location>
</feature>
<dbReference type="Gene3D" id="3.30.40.10">
    <property type="entry name" value="Zinc/RING finger domain, C3HC4 (zinc finger)"/>
    <property type="match status" value="1"/>
</dbReference>
<dbReference type="AlphaFoldDB" id="A0A1W2Q6A4"/>
<dbReference type="InterPro" id="IPR040477">
    <property type="entry name" value="KDM4-like_Tudor"/>
</dbReference>
<dbReference type="Proteomes" id="UP000002494">
    <property type="component" value="Chromosome 7"/>
</dbReference>
<accession>A0A1W2Q6A4</accession>
<evidence type="ECO:0000256" key="2">
    <source>
        <dbReference type="ARBA" id="ARBA00014842"/>
    </source>
</evidence>
<feature type="region of interest" description="Disordered" evidence="8">
    <location>
        <begin position="514"/>
        <end position="560"/>
    </location>
</feature>
<evidence type="ECO:0000313" key="12">
    <source>
        <dbReference type="Proteomes" id="UP000002494"/>
    </source>
</evidence>
<feature type="compositionally biased region" description="Polar residues" evidence="8">
    <location>
        <begin position="160"/>
        <end position="171"/>
    </location>
</feature>
<reference evidence="11" key="2">
    <citation type="submission" date="2025-08" db="UniProtKB">
        <authorList>
            <consortium name="Ensembl"/>
        </authorList>
    </citation>
    <scope>IDENTIFICATION</scope>
    <source>
        <strain evidence="11">Brown Norway</strain>
    </source>
</reference>
<evidence type="ECO:0000256" key="7">
    <source>
        <dbReference type="ARBA" id="ARBA00023242"/>
    </source>
</evidence>
<feature type="compositionally biased region" description="Acidic residues" evidence="8">
    <location>
        <begin position="854"/>
        <end position="864"/>
    </location>
</feature>
<evidence type="ECO:0000256" key="5">
    <source>
        <dbReference type="ARBA" id="ARBA00022771"/>
    </source>
</evidence>